<evidence type="ECO:0000256" key="2">
    <source>
        <dbReference type="ARBA" id="ARBA00012513"/>
    </source>
</evidence>
<keyword evidence="13" id="KW-0418">Kinase</keyword>
<dbReference type="PROSITE" id="PS50012">
    <property type="entry name" value="RCC1_3"/>
    <property type="match status" value="1"/>
</dbReference>
<dbReference type="EC" id="2.7.11.1" evidence="2"/>
<feature type="repeat" description="RCC1" evidence="12">
    <location>
        <begin position="63"/>
        <end position="104"/>
    </location>
</feature>
<dbReference type="PANTHER" id="PTHR47460">
    <property type="entry name" value="SERINE/THREONINE-PROTEIN KINASE-LIKE PROTEIN ACR4"/>
    <property type="match status" value="1"/>
</dbReference>
<sequence length="162" mass="17650">MSSIAISYGENGPVFCGLKSDGSHLVTCYGSNSAIIYGTPAHFPFMGLTAGDGFVCGLLVDSNQPYCWGSSRYVQMGVPQPMIKGAEYLEISAGDYHLCGLREPLTGRLRNYSLVDCWGYNMTRSYRFDGQLQSISAGSEFNCGLFSQNRTVFCWGMKLVAG</sequence>
<reference evidence="13 14" key="1">
    <citation type="journal article" date="2018" name="PLoS Genet.">
        <title>Population sequencing reveals clonal diversity and ancestral inbreeding in the grapevine cultivar Chardonnay.</title>
        <authorList>
            <person name="Roach M.J."/>
            <person name="Johnson D.L."/>
            <person name="Bohlmann J."/>
            <person name="van Vuuren H.J."/>
            <person name="Jones S.J."/>
            <person name="Pretorius I.S."/>
            <person name="Schmidt S.A."/>
            <person name="Borneman A.R."/>
        </authorList>
    </citation>
    <scope>NUCLEOTIDE SEQUENCE [LARGE SCALE GENOMIC DNA]</scope>
    <source>
        <strain evidence="14">cv. Chardonnay</strain>
        <tissue evidence="13">Leaf</tissue>
    </source>
</reference>
<evidence type="ECO:0000256" key="10">
    <source>
        <dbReference type="ARBA" id="ARBA00047899"/>
    </source>
</evidence>
<keyword evidence="4" id="KW-0732">Signal</keyword>
<keyword evidence="5" id="KW-1133">Transmembrane helix</keyword>
<comment type="subcellular location">
    <subcellularLocation>
        <location evidence="1">Membrane</location>
        <topology evidence="1">Single-pass type I membrane protein</topology>
    </subcellularLocation>
</comment>
<comment type="catalytic activity">
    <reaction evidence="10">
        <text>L-threonyl-[protein] + ATP = O-phospho-L-threonyl-[protein] + ADP + H(+)</text>
        <dbReference type="Rhea" id="RHEA:46608"/>
        <dbReference type="Rhea" id="RHEA-COMP:11060"/>
        <dbReference type="Rhea" id="RHEA-COMP:11605"/>
        <dbReference type="ChEBI" id="CHEBI:15378"/>
        <dbReference type="ChEBI" id="CHEBI:30013"/>
        <dbReference type="ChEBI" id="CHEBI:30616"/>
        <dbReference type="ChEBI" id="CHEBI:61977"/>
        <dbReference type="ChEBI" id="CHEBI:456216"/>
        <dbReference type="EC" id="2.7.11.1"/>
    </reaction>
</comment>
<keyword evidence="7" id="KW-1015">Disulfide bond</keyword>
<evidence type="ECO:0000256" key="12">
    <source>
        <dbReference type="PROSITE-ProRule" id="PRU00235"/>
    </source>
</evidence>
<accession>A0A438DK94</accession>
<dbReference type="GO" id="GO:0004674">
    <property type="term" value="F:protein serine/threonine kinase activity"/>
    <property type="evidence" value="ECO:0007669"/>
    <property type="project" value="UniProtKB-KW"/>
</dbReference>
<evidence type="ECO:0000313" key="14">
    <source>
        <dbReference type="Proteomes" id="UP000288805"/>
    </source>
</evidence>
<evidence type="ECO:0000256" key="3">
    <source>
        <dbReference type="ARBA" id="ARBA00022692"/>
    </source>
</evidence>
<organism evidence="13 14">
    <name type="scientific">Vitis vinifera</name>
    <name type="common">Grape</name>
    <dbReference type="NCBI Taxonomy" id="29760"/>
    <lineage>
        <taxon>Eukaryota</taxon>
        <taxon>Viridiplantae</taxon>
        <taxon>Streptophyta</taxon>
        <taxon>Embryophyta</taxon>
        <taxon>Tracheophyta</taxon>
        <taxon>Spermatophyta</taxon>
        <taxon>Magnoliopsida</taxon>
        <taxon>eudicotyledons</taxon>
        <taxon>Gunneridae</taxon>
        <taxon>Pentapetalae</taxon>
        <taxon>rosids</taxon>
        <taxon>Vitales</taxon>
        <taxon>Vitaceae</taxon>
        <taxon>Viteae</taxon>
        <taxon>Vitis</taxon>
    </lineage>
</organism>
<dbReference type="OrthoDB" id="1895016at2759"/>
<dbReference type="SUPFAM" id="SSF50985">
    <property type="entry name" value="RCC1/BLIP-II"/>
    <property type="match status" value="1"/>
</dbReference>
<gene>
    <name evidence="13" type="primary">ACR4_6</name>
    <name evidence="13" type="ORF">CK203_082480</name>
</gene>
<comment type="catalytic activity">
    <reaction evidence="11">
        <text>L-seryl-[protein] + ATP = O-phospho-L-seryl-[protein] + ADP + H(+)</text>
        <dbReference type="Rhea" id="RHEA:17989"/>
        <dbReference type="Rhea" id="RHEA-COMP:9863"/>
        <dbReference type="Rhea" id="RHEA-COMP:11604"/>
        <dbReference type="ChEBI" id="CHEBI:15378"/>
        <dbReference type="ChEBI" id="CHEBI:29999"/>
        <dbReference type="ChEBI" id="CHEBI:30616"/>
        <dbReference type="ChEBI" id="CHEBI:83421"/>
        <dbReference type="ChEBI" id="CHEBI:456216"/>
        <dbReference type="EC" id="2.7.11.1"/>
    </reaction>
</comment>
<evidence type="ECO:0000256" key="8">
    <source>
        <dbReference type="ARBA" id="ARBA00023170"/>
    </source>
</evidence>
<dbReference type="FunFam" id="2.130.10.30:FF:000044">
    <property type="entry name" value="Serine/threonine-protein kinase-like protein CR4"/>
    <property type="match status" value="1"/>
</dbReference>
<dbReference type="InterPro" id="IPR000408">
    <property type="entry name" value="Reg_chr_condens"/>
</dbReference>
<protein>
    <recommendedName>
        <fullName evidence="2">non-specific serine/threonine protein kinase</fullName>
        <ecNumber evidence="2">2.7.11.1</ecNumber>
    </recommendedName>
</protein>
<name>A0A438DK94_VITVI</name>
<evidence type="ECO:0000256" key="1">
    <source>
        <dbReference type="ARBA" id="ARBA00004479"/>
    </source>
</evidence>
<keyword evidence="9" id="KW-0325">Glycoprotein</keyword>
<evidence type="ECO:0000256" key="4">
    <source>
        <dbReference type="ARBA" id="ARBA00022729"/>
    </source>
</evidence>
<evidence type="ECO:0000256" key="9">
    <source>
        <dbReference type="ARBA" id="ARBA00023180"/>
    </source>
</evidence>
<evidence type="ECO:0000256" key="7">
    <source>
        <dbReference type="ARBA" id="ARBA00023157"/>
    </source>
</evidence>
<keyword evidence="13" id="KW-0808">Transferase</keyword>
<proteinExistence type="predicted"/>
<evidence type="ECO:0000256" key="11">
    <source>
        <dbReference type="ARBA" id="ARBA00048679"/>
    </source>
</evidence>
<dbReference type="Proteomes" id="UP000288805">
    <property type="component" value="Unassembled WGS sequence"/>
</dbReference>
<dbReference type="InterPro" id="IPR009091">
    <property type="entry name" value="RCC1/BLIP-II"/>
</dbReference>
<evidence type="ECO:0000256" key="5">
    <source>
        <dbReference type="ARBA" id="ARBA00022989"/>
    </source>
</evidence>
<dbReference type="GO" id="GO:0016020">
    <property type="term" value="C:membrane"/>
    <property type="evidence" value="ECO:0007669"/>
    <property type="project" value="UniProtKB-SubCell"/>
</dbReference>
<keyword evidence="8" id="KW-0675">Receptor</keyword>
<evidence type="ECO:0000313" key="13">
    <source>
        <dbReference type="EMBL" id="RVW35776.1"/>
    </source>
</evidence>
<evidence type="ECO:0000256" key="6">
    <source>
        <dbReference type="ARBA" id="ARBA00023136"/>
    </source>
</evidence>
<keyword evidence="6" id="KW-0472">Membrane</keyword>
<dbReference type="Gene3D" id="2.130.10.30">
    <property type="entry name" value="Regulator of chromosome condensation 1/beta-lactamase-inhibitor protein II"/>
    <property type="match status" value="1"/>
</dbReference>
<dbReference type="AlphaFoldDB" id="A0A438DK94"/>
<dbReference type="EMBL" id="QGNW01001593">
    <property type="protein sequence ID" value="RVW35776.1"/>
    <property type="molecule type" value="Genomic_DNA"/>
</dbReference>
<keyword evidence="3" id="KW-0812">Transmembrane</keyword>
<dbReference type="PANTHER" id="PTHR47460:SF1">
    <property type="entry name" value="SERINE_THREONINE-PROTEIN KINASE-LIKE PROTEIN ACR4"/>
    <property type="match status" value="1"/>
</dbReference>
<comment type="caution">
    <text evidence="13">The sequence shown here is derived from an EMBL/GenBank/DDBJ whole genome shotgun (WGS) entry which is preliminary data.</text>
</comment>